<dbReference type="EMBL" id="CP036273">
    <property type="protein sequence ID" value="QDU21998.1"/>
    <property type="molecule type" value="Genomic_DNA"/>
</dbReference>
<reference evidence="1 2" key="1">
    <citation type="submission" date="2019-02" db="EMBL/GenBank/DDBJ databases">
        <title>Deep-cultivation of Planctomycetes and their phenomic and genomic characterization uncovers novel biology.</title>
        <authorList>
            <person name="Wiegand S."/>
            <person name="Jogler M."/>
            <person name="Boedeker C."/>
            <person name="Pinto D."/>
            <person name="Vollmers J."/>
            <person name="Rivas-Marin E."/>
            <person name="Kohn T."/>
            <person name="Peeters S.H."/>
            <person name="Heuer A."/>
            <person name="Rast P."/>
            <person name="Oberbeckmann S."/>
            <person name="Bunk B."/>
            <person name="Jeske O."/>
            <person name="Meyerdierks A."/>
            <person name="Storesund J.E."/>
            <person name="Kallscheuer N."/>
            <person name="Luecker S."/>
            <person name="Lage O.M."/>
            <person name="Pohl T."/>
            <person name="Merkel B.J."/>
            <person name="Hornburger P."/>
            <person name="Mueller R.-W."/>
            <person name="Bruemmer F."/>
            <person name="Labrenz M."/>
            <person name="Spormann A.M."/>
            <person name="Op den Camp H."/>
            <person name="Overmann J."/>
            <person name="Amann R."/>
            <person name="Jetten M.S.M."/>
            <person name="Mascher T."/>
            <person name="Medema M.H."/>
            <person name="Devos D.P."/>
            <person name="Kaster A.-K."/>
            <person name="Ovreas L."/>
            <person name="Rohde M."/>
            <person name="Galperin M.Y."/>
            <person name="Jogler C."/>
        </authorList>
    </citation>
    <scope>NUCLEOTIDE SEQUENCE [LARGE SCALE GENOMIC DNA]</scope>
    <source>
        <strain evidence="1 2">ETA_A1</strain>
    </source>
</reference>
<accession>A0A517XWY3</accession>
<protein>
    <submittedName>
        <fullName evidence="1">Uncharacterized protein</fullName>
    </submittedName>
</protein>
<proteinExistence type="predicted"/>
<dbReference type="OrthoDB" id="258179at2"/>
<evidence type="ECO:0000313" key="2">
    <source>
        <dbReference type="Proteomes" id="UP000319576"/>
    </source>
</evidence>
<evidence type="ECO:0000313" key="1">
    <source>
        <dbReference type="EMBL" id="QDU21998.1"/>
    </source>
</evidence>
<dbReference type="Proteomes" id="UP000319576">
    <property type="component" value="Chromosome"/>
</dbReference>
<dbReference type="KEGG" id="uli:ETAA1_39730"/>
<gene>
    <name evidence="1" type="ORF">ETAA1_39730</name>
</gene>
<organism evidence="1 2">
    <name type="scientific">Urbifossiella limnaea</name>
    <dbReference type="NCBI Taxonomy" id="2528023"/>
    <lineage>
        <taxon>Bacteria</taxon>
        <taxon>Pseudomonadati</taxon>
        <taxon>Planctomycetota</taxon>
        <taxon>Planctomycetia</taxon>
        <taxon>Gemmatales</taxon>
        <taxon>Gemmataceae</taxon>
        <taxon>Urbifossiella</taxon>
    </lineage>
</organism>
<name>A0A517XWY3_9BACT</name>
<sequence length="234" mass="24698">MDDTVADLLGWVPDRANAALFIDANAIQKTDMVVRLKWAGQMGPTYGLESLPPIAARLVVGCQIDLNGGMDWEMGVAAQRKRTTDAEFAKANGGKHATVGGKSVVVIEKHGIAATLAPGVVTAHQPPNRQESGRWLRAATGKAGPGMSPYLKQAAALVGLQTPAVLAFDTTDLLPAAKIKGGLDNANRSARVAPVGCHWRSVQRGARQCAATTHGCGGVSRWHNPRLSRLRCVI</sequence>
<keyword evidence="2" id="KW-1185">Reference proteome</keyword>
<dbReference type="RefSeq" id="WP_145241371.1">
    <property type="nucleotide sequence ID" value="NZ_CP036273.1"/>
</dbReference>
<dbReference type="AlphaFoldDB" id="A0A517XWY3"/>